<dbReference type="InterPro" id="IPR016039">
    <property type="entry name" value="Thiolase-like"/>
</dbReference>
<evidence type="ECO:0000259" key="9">
    <source>
        <dbReference type="Pfam" id="PF02803"/>
    </source>
</evidence>
<dbReference type="SUPFAM" id="SSF53901">
    <property type="entry name" value="Thiolase-like"/>
    <property type="match status" value="2"/>
</dbReference>
<keyword evidence="4 7" id="KW-0012">Acyltransferase</keyword>
<dbReference type="PANTHER" id="PTHR18919">
    <property type="entry name" value="ACETYL-COA C-ACYLTRANSFERASE"/>
    <property type="match status" value="1"/>
</dbReference>
<gene>
    <name evidence="10" type="ORF">GCM10025862_22650</name>
</gene>
<feature type="domain" description="Thiolase N-terminal" evidence="8">
    <location>
        <begin position="9"/>
        <end position="267"/>
    </location>
</feature>
<dbReference type="Proteomes" id="UP001157109">
    <property type="component" value="Unassembled WGS sequence"/>
</dbReference>
<sequence>MSQGSNPSVIVAGARTPMGRLLGSLKGQSGADLGAVAIEGALEKSGVAPDQVDYVIMGQVLTAGAGQIPARQAAVKAGIPMTVPALTINKVCLSGMAAVALADQLIRAGEHDIVVAGGQESMSQAPHLLEKSRGGFKYGSAALADSMEVDGLWDVFTDQSMGLLTEAANVGDEAITREEQDVFAAKSHQRAAAAWAEGRFADEVVPVVIPQRKGDPVVVSEDEGVRGDTTAESLGKLRAAFIKDGSITAGSASQISDGAAAMVVMSRAKAEELGLPWLAEIHSYATVAGPDSSLQQQPGNAIKAACAKEGIETADLDLIEINEAFAAVGVAAKRQLDLDPAIVNVDGGAIALGHPLGMSGARIVLHLAQALKQRGGGTGVAALCGGGGQGDALIITVPASDTV</sequence>
<dbReference type="Pfam" id="PF02803">
    <property type="entry name" value="Thiolase_C"/>
    <property type="match status" value="1"/>
</dbReference>
<dbReference type="PROSITE" id="PS00099">
    <property type="entry name" value="THIOLASE_3"/>
    <property type="match status" value="1"/>
</dbReference>
<evidence type="ECO:0000256" key="3">
    <source>
        <dbReference type="ARBA" id="ARBA00022679"/>
    </source>
</evidence>
<dbReference type="InterPro" id="IPR020610">
    <property type="entry name" value="Thiolase_AS"/>
</dbReference>
<evidence type="ECO:0000256" key="4">
    <source>
        <dbReference type="ARBA" id="ARBA00023315"/>
    </source>
</evidence>
<dbReference type="PROSITE" id="PS00098">
    <property type="entry name" value="THIOLASE_1"/>
    <property type="match status" value="1"/>
</dbReference>
<evidence type="ECO:0000256" key="1">
    <source>
        <dbReference type="ARBA" id="ARBA00010982"/>
    </source>
</evidence>
<comment type="caution">
    <text evidence="10">The sequence shown here is derived from an EMBL/GenBank/DDBJ whole genome shotgun (WGS) entry which is preliminary data.</text>
</comment>
<feature type="domain" description="Thiolase C-terminal" evidence="9">
    <location>
        <begin position="276"/>
        <end position="396"/>
    </location>
</feature>
<dbReference type="EMBL" id="BSUJ01000001">
    <property type="protein sequence ID" value="GMA20244.1"/>
    <property type="molecule type" value="Genomic_DNA"/>
</dbReference>
<dbReference type="Gene3D" id="3.40.47.10">
    <property type="match status" value="2"/>
</dbReference>
<organism evidence="10 11">
    <name type="scientific">Arsenicicoccus piscis</name>
    <dbReference type="NCBI Taxonomy" id="673954"/>
    <lineage>
        <taxon>Bacteria</taxon>
        <taxon>Bacillati</taxon>
        <taxon>Actinomycetota</taxon>
        <taxon>Actinomycetes</taxon>
        <taxon>Micrococcales</taxon>
        <taxon>Intrasporangiaceae</taxon>
        <taxon>Arsenicicoccus</taxon>
    </lineage>
</organism>
<dbReference type="PIRSF" id="PIRSF000429">
    <property type="entry name" value="Ac-CoA_Ac_transf"/>
    <property type="match status" value="1"/>
</dbReference>
<dbReference type="InterPro" id="IPR020616">
    <property type="entry name" value="Thiolase_N"/>
</dbReference>
<keyword evidence="11" id="KW-1185">Reference proteome</keyword>
<evidence type="ECO:0000313" key="10">
    <source>
        <dbReference type="EMBL" id="GMA20244.1"/>
    </source>
</evidence>
<evidence type="ECO:0000256" key="7">
    <source>
        <dbReference type="RuleBase" id="RU003557"/>
    </source>
</evidence>
<dbReference type="RefSeq" id="WP_241445828.1">
    <property type="nucleotide sequence ID" value="NZ_BSUJ01000001.1"/>
</dbReference>
<accession>A0ABQ6HP53</accession>
<evidence type="ECO:0000256" key="5">
    <source>
        <dbReference type="ARBA" id="ARBA00030755"/>
    </source>
</evidence>
<dbReference type="PROSITE" id="PS00737">
    <property type="entry name" value="THIOLASE_2"/>
    <property type="match status" value="1"/>
</dbReference>
<proteinExistence type="inferred from homology"/>
<dbReference type="InterPro" id="IPR020617">
    <property type="entry name" value="Thiolase_C"/>
</dbReference>
<evidence type="ECO:0000256" key="6">
    <source>
        <dbReference type="ARBA" id="ARBA00040529"/>
    </source>
</evidence>
<protein>
    <recommendedName>
        <fullName evidence="6">Probable acetyl-CoA acetyltransferase</fullName>
        <ecNumber evidence="2">2.3.1.9</ecNumber>
    </recommendedName>
    <alternativeName>
        <fullName evidence="5">Acetoacetyl-CoA thiolase</fullName>
    </alternativeName>
</protein>
<comment type="similarity">
    <text evidence="1 7">Belongs to the thiolase-like superfamily. Thiolase family.</text>
</comment>
<dbReference type="PANTHER" id="PTHR18919:SF107">
    <property type="entry name" value="ACETYL-COA ACETYLTRANSFERASE, CYTOSOLIC"/>
    <property type="match status" value="1"/>
</dbReference>
<dbReference type="CDD" id="cd00751">
    <property type="entry name" value="thiolase"/>
    <property type="match status" value="1"/>
</dbReference>
<name>A0ABQ6HP53_9MICO</name>
<dbReference type="EC" id="2.3.1.9" evidence="2"/>
<reference evidence="11" key="1">
    <citation type="journal article" date="2019" name="Int. J. Syst. Evol. Microbiol.">
        <title>The Global Catalogue of Microorganisms (GCM) 10K type strain sequencing project: providing services to taxonomists for standard genome sequencing and annotation.</title>
        <authorList>
            <consortium name="The Broad Institute Genomics Platform"/>
            <consortium name="The Broad Institute Genome Sequencing Center for Infectious Disease"/>
            <person name="Wu L."/>
            <person name="Ma J."/>
        </authorList>
    </citation>
    <scope>NUCLEOTIDE SEQUENCE [LARGE SCALE GENOMIC DNA]</scope>
    <source>
        <strain evidence="11">NBRC 105830</strain>
    </source>
</reference>
<evidence type="ECO:0000256" key="2">
    <source>
        <dbReference type="ARBA" id="ARBA00012705"/>
    </source>
</evidence>
<evidence type="ECO:0000259" key="8">
    <source>
        <dbReference type="Pfam" id="PF00108"/>
    </source>
</evidence>
<dbReference type="Pfam" id="PF00108">
    <property type="entry name" value="Thiolase_N"/>
    <property type="match status" value="1"/>
</dbReference>
<keyword evidence="3 7" id="KW-0808">Transferase</keyword>
<dbReference type="InterPro" id="IPR020613">
    <property type="entry name" value="Thiolase_CS"/>
</dbReference>
<dbReference type="InterPro" id="IPR002155">
    <property type="entry name" value="Thiolase"/>
</dbReference>
<dbReference type="NCBIfam" id="TIGR01930">
    <property type="entry name" value="AcCoA-C-Actrans"/>
    <property type="match status" value="1"/>
</dbReference>
<dbReference type="InterPro" id="IPR020615">
    <property type="entry name" value="Thiolase_acyl_enz_int_AS"/>
</dbReference>
<evidence type="ECO:0000313" key="11">
    <source>
        <dbReference type="Proteomes" id="UP001157109"/>
    </source>
</evidence>